<dbReference type="Pfam" id="PF13181">
    <property type="entry name" value="TPR_8"/>
    <property type="match status" value="1"/>
</dbReference>
<dbReference type="Proteomes" id="UP000552097">
    <property type="component" value="Unassembled WGS sequence"/>
</dbReference>
<evidence type="ECO:0000256" key="2">
    <source>
        <dbReference type="ARBA" id="ARBA00022490"/>
    </source>
</evidence>
<reference evidence="7 8" key="1">
    <citation type="submission" date="2020-08" db="EMBL/GenBank/DDBJ databases">
        <title>Sequencing the genomes of 1000 actinobacteria strains.</title>
        <authorList>
            <person name="Klenk H.-P."/>
        </authorList>
    </citation>
    <scope>NUCLEOTIDE SEQUENCE [LARGE SCALE GENOMIC DNA]</scope>
    <source>
        <strain evidence="7 8">DSM 45486</strain>
    </source>
</reference>
<evidence type="ECO:0000256" key="1">
    <source>
        <dbReference type="ARBA" id="ARBA00004496"/>
    </source>
</evidence>
<evidence type="ECO:0000256" key="3">
    <source>
        <dbReference type="ARBA" id="ARBA00022737"/>
    </source>
</evidence>
<dbReference type="InterPro" id="IPR051476">
    <property type="entry name" value="Bac_ResReg_Asp_Phosphatase"/>
</dbReference>
<feature type="region of interest" description="Disordered" evidence="6">
    <location>
        <begin position="1"/>
        <end position="23"/>
    </location>
</feature>
<keyword evidence="8" id="KW-1185">Reference proteome</keyword>
<dbReference type="Pfam" id="PF13424">
    <property type="entry name" value="TPR_12"/>
    <property type="match status" value="2"/>
</dbReference>
<dbReference type="PANTHER" id="PTHR46630">
    <property type="entry name" value="TETRATRICOPEPTIDE REPEAT PROTEIN 29"/>
    <property type="match status" value="1"/>
</dbReference>
<comment type="similarity">
    <text evidence="5">Belongs to the Rap family.</text>
</comment>
<evidence type="ECO:0000313" key="7">
    <source>
        <dbReference type="EMBL" id="MBB5801040.1"/>
    </source>
</evidence>
<evidence type="ECO:0000256" key="4">
    <source>
        <dbReference type="ARBA" id="ARBA00022803"/>
    </source>
</evidence>
<accession>A0A7W9LYM8</accession>
<organism evidence="7 8">
    <name type="scientific">Saccharothrix ecbatanensis</name>
    <dbReference type="NCBI Taxonomy" id="1105145"/>
    <lineage>
        <taxon>Bacteria</taxon>
        <taxon>Bacillati</taxon>
        <taxon>Actinomycetota</taxon>
        <taxon>Actinomycetes</taxon>
        <taxon>Pseudonocardiales</taxon>
        <taxon>Pseudonocardiaceae</taxon>
        <taxon>Saccharothrix</taxon>
    </lineage>
</organism>
<gene>
    <name evidence="7" type="ORF">F4560_000808</name>
</gene>
<protein>
    <submittedName>
        <fullName evidence="7">Tetratricopeptide (TPR) repeat protein</fullName>
    </submittedName>
</protein>
<keyword evidence="2" id="KW-0963">Cytoplasm</keyword>
<dbReference type="EMBL" id="JACHMO010000001">
    <property type="protein sequence ID" value="MBB5801040.1"/>
    <property type="molecule type" value="Genomic_DNA"/>
</dbReference>
<dbReference type="SUPFAM" id="SSF48452">
    <property type="entry name" value="TPR-like"/>
    <property type="match status" value="2"/>
</dbReference>
<comment type="subcellular location">
    <subcellularLocation>
        <location evidence="1">Cytoplasm</location>
    </subcellularLocation>
</comment>
<comment type="caution">
    <text evidence="7">The sequence shown here is derived from an EMBL/GenBank/DDBJ whole genome shotgun (WGS) entry which is preliminary data.</text>
</comment>
<dbReference type="GO" id="GO:0005737">
    <property type="term" value="C:cytoplasm"/>
    <property type="evidence" value="ECO:0007669"/>
    <property type="project" value="UniProtKB-SubCell"/>
</dbReference>
<evidence type="ECO:0000256" key="6">
    <source>
        <dbReference type="SAM" id="MobiDB-lite"/>
    </source>
</evidence>
<dbReference type="AlphaFoldDB" id="A0A7W9LYM8"/>
<name>A0A7W9LYM8_9PSEU</name>
<proteinExistence type="inferred from homology"/>
<dbReference type="InterPro" id="IPR011990">
    <property type="entry name" value="TPR-like_helical_dom_sf"/>
</dbReference>
<dbReference type="InterPro" id="IPR019734">
    <property type="entry name" value="TPR_rpt"/>
</dbReference>
<keyword evidence="3" id="KW-0677">Repeat</keyword>
<sequence length="394" mass="43268">MNAPPRNWSKRSSSMGARPMRLESPPGRFRMHDLVRLYARELAGTVDNPCDRKAALDRLFDHYLHTASAAMDLFAVHEPYRRPPEPAPGCATPGFAGYLQARAWLDTERPALLAMGAHAAAFGLERHAVWLAAVLYRYLDVAAHYEDALVLHSNALAFTDPGSLARGIAHHAVGWTLFRLGRADEAAEHLRQALSSAQDHRSDLLESAVRDGLASVHDRSGRRSSARKQHELALAAARRAGHTHLEGIALCGLGEHHSSCGDHQEALQHLRESGRIIREIGDGGLSGRIFAALGRTYVGLRRTDEAARYLQRALHFARVGRNTSLEVSALNDFGAIVTAAEALDHHEQALELAKRIGHRHELVRAHHGLAEAHRQLGNHTKAAAHLEAADSTHW</sequence>
<evidence type="ECO:0000256" key="5">
    <source>
        <dbReference type="ARBA" id="ARBA00038253"/>
    </source>
</evidence>
<dbReference type="PANTHER" id="PTHR46630:SF1">
    <property type="entry name" value="TETRATRICOPEPTIDE REPEAT PROTEIN 29"/>
    <property type="match status" value="1"/>
</dbReference>
<dbReference type="Gene3D" id="1.25.40.10">
    <property type="entry name" value="Tetratricopeptide repeat domain"/>
    <property type="match status" value="1"/>
</dbReference>
<dbReference type="SMART" id="SM00028">
    <property type="entry name" value="TPR"/>
    <property type="match status" value="4"/>
</dbReference>
<keyword evidence="4" id="KW-0802">TPR repeat</keyword>
<evidence type="ECO:0000313" key="8">
    <source>
        <dbReference type="Proteomes" id="UP000552097"/>
    </source>
</evidence>